<accession>A0A3G8ZKU7</accession>
<evidence type="ECO:0000313" key="2">
    <source>
        <dbReference type="Proteomes" id="UP000268084"/>
    </source>
</evidence>
<protein>
    <submittedName>
        <fullName evidence="1">Uncharacterized protein</fullName>
    </submittedName>
</protein>
<dbReference type="Proteomes" id="UP000268084">
    <property type="component" value="Chromosome"/>
</dbReference>
<reference evidence="1 2" key="2">
    <citation type="submission" date="2018-12" db="EMBL/GenBank/DDBJ databases">
        <title>Nakamurella antarcticus sp. nov., isolated from Antarctica South Shetland Islands soil.</title>
        <authorList>
            <person name="Peng F."/>
        </authorList>
    </citation>
    <scope>NUCLEOTIDE SEQUENCE [LARGE SCALE GENOMIC DNA]</scope>
    <source>
        <strain evidence="1 2">S14-144</strain>
    </source>
</reference>
<keyword evidence="2" id="KW-1185">Reference proteome</keyword>
<name>A0A3G8ZKU7_9ACTN</name>
<organism evidence="1 2">
    <name type="scientific">Nakamurella antarctica</name>
    <dbReference type="NCBI Taxonomy" id="1902245"/>
    <lineage>
        <taxon>Bacteria</taxon>
        <taxon>Bacillati</taxon>
        <taxon>Actinomycetota</taxon>
        <taxon>Actinomycetes</taxon>
        <taxon>Nakamurellales</taxon>
        <taxon>Nakamurellaceae</taxon>
        <taxon>Nakamurella</taxon>
    </lineage>
</organism>
<dbReference type="KEGG" id="nak:EH165_07045"/>
<reference evidence="1 2" key="1">
    <citation type="submission" date="2018-11" db="EMBL/GenBank/DDBJ databases">
        <authorList>
            <person name="Da X."/>
        </authorList>
    </citation>
    <scope>NUCLEOTIDE SEQUENCE [LARGE SCALE GENOMIC DNA]</scope>
    <source>
        <strain evidence="1 2">S14-144</strain>
    </source>
</reference>
<proteinExistence type="predicted"/>
<dbReference type="RefSeq" id="WP_124798799.1">
    <property type="nucleotide sequence ID" value="NZ_CP034170.1"/>
</dbReference>
<evidence type="ECO:0000313" key="1">
    <source>
        <dbReference type="EMBL" id="AZI57932.1"/>
    </source>
</evidence>
<gene>
    <name evidence="1" type="ORF">EH165_07045</name>
</gene>
<sequence length="80" mass="8576">MHAFSDRQQPVFGLVHDSVLMIAAPSGGTATGGQGTYESETTFEFPRPADHRPLQLAVGWPMAGLDIVEIVLVPDILDSL</sequence>
<dbReference type="EMBL" id="CP034170">
    <property type="protein sequence ID" value="AZI57932.1"/>
    <property type="molecule type" value="Genomic_DNA"/>
</dbReference>
<dbReference type="AlphaFoldDB" id="A0A3G8ZKU7"/>